<dbReference type="InParanoid" id="A0A0Q9X0N7"/>
<dbReference type="OrthoDB" id="6020543at2759"/>
<feature type="domain" description="Chitin-binding type-2" evidence="2">
    <location>
        <begin position="92"/>
        <end position="150"/>
    </location>
</feature>
<dbReference type="SMART" id="SM00494">
    <property type="entry name" value="ChtBD2"/>
    <property type="match status" value="1"/>
</dbReference>
<sequence>MIMITQQQQQQQKKLHNLLVLTFVTVLLSFTGCSGALLSEHRPGNNGHVSPPTTTTTAPCKETTTPSCETTPGTPSNTIEDPAALAEILTSRHDCRGIQDGTLYGDRRHCRRFYVCRNNRSRRQICPNGEWFDRQLQTCQPRGQVTNCIGNRN</sequence>
<protein>
    <recommendedName>
        <fullName evidence="2">Chitin-binding type-2 domain-containing protein</fullName>
    </recommendedName>
</protein>
<evidence type="ECO:0000313" key="3">
    <source>
        <dbReference type="EMBL" id="KRF98306.1"/>
    </source>
</evidence>
<dbReference type="EMBL" id="CH963857">
    <property type="protein sequence ID" value="KRF98306.1"/>
    <property type="molecule type" value="Genomic_DNA"/>
</dbReference>
<name>A0A0Q9X0N7_DROWI</name>
<dbReference type="PROSITE" id="PS50940">
    <property type="entry name" value="CHIT_BIND_II"/>
    <property type="match status" value="1"/>
</dbReference>
<evidence type="ECO:0000256" key="1">
    <source>
        <dbReference type="SAM" id="MobiDB-lite"/>
    </source>
</evidence>
<evidence type="ECO:0000313" key="4">
    <source>
        <dbReference type="Proteomes" id="UP000007798"/>
    </source>
</evidence>
<dbReference type="Gene3D" id="2.170.140.10">
    <property type="entry name" value="Chitin binding domain"/>
    <property type="match status" value="1"/>
</dbReference>
<dbReference type="eggNOG" id="ENOG502SP7U">
    <property type="taxonomic scope" value="Eukaryota"/>
</dbReference>
<feature type="region of interest" description="Disordered" evidence="1">
    <location>
        <begin position="41"/>
        <end position="79"/>
    </location>
</feature>
<dbReference type="SUPFAM" id="SSF57625">
    <property type="entry name" value="Invertebrate chitin-binding proteins"/>
    <property type="match status" value="1"/>
</dbReference>
<dbReference type="InterPro" id="IPR002557">
    <property type="entry name" value="Chitin-bd_dom"/>
</dbReference>
<dbReference type="GO" id="GO:0005576">
    <property type="term" value="C:extracellular region"/>
    <property type="evidence" value="ECO:0007669"/>
    <property type="project" value="InterPro"/>
</dbReference>
<dbReference type="STRING" id="7260.A0A0Q9X0N7"/>
<dbReference type="GO" id="GO:0008061">
    <property type="term" value="F:chitin binding"/>
    <property type="evidence" value="ECO:0007669"/>
    <property type="project" value="InterPro"/>
</dbReference>
<feature type="compositionally biased region" description="Low complexity" evidence="1">
    <location>
        <begin position="51"/>
        <end position="76"/>
    </location>
</feature>
<organism evidence="3 4">
    <name type="scientific">Drosophila willistoni</name>
    <name type="common">Fruit fly</name>
    <dbReference type="NCBI Taxonomy" id="7260"/>
    <lineage>
        <taxon>Eukaryota</taxon>
        <taxon>Metazoa</taxon>
        <taxon>Ecdysozoa</taxon>
        <taxon>Arthropoda</taxon>
        <taxon>Hexapoda</taxon>
        <taxon>Insecta</taxon>
        <taxon>Pterygota</taxon>
        <taxon>Neoptera</taxon>
        <taxon>Endopterygota</taxon>
        <taxon>Diptera</taxon>
        <taxon>Brachycera</taxon>
        <taxon>Muscomorpha</taxon>
        <taxon>Ephydroidea</taxon>
        <taxon>Drosophilidae</taxon>
        <taxon>Drosophila</taxon>
        <taxon>Sophophora</taxon>
    </lineage>
</organism>
<dbReference type="InterPro" id="IPR036508">
    <property type="entry name" value="Chitin-bd_dom_sf"/>
</dbReference>
<reference evidence="3 4" key="1">
    <citation type="journal article" date="2007" name="Nature">
        <title>Evolution of genes and genomes on the Drosophila phylogeny.</title>
        <authorList>
            <consortium name="Drosophila 12 Genomes Consortium"/>
            <person name="Clark A.G."/>
            <person name="Eisen M.B."/>
            <person name="Smith D.R."/>
            <person name="Bergman C.M."/>
            <person name="Oliver B."/>
            <person name="Markow T.A."/>
            <person name="Kaufman T.C."/>
            <person name="Kellis M."/>
            <person name="Gelbart W."/>
            <person name="Iyer V.N."/>
            <person name="Pollard D.A."/>
            <person name="Sackton T.B."/>
            <person name="Larracuente A.M."/>
            <person name="Singh N.D."/>
            <person name="Abad J.P."/>
            <person name="Abt D.N."/>
            <person name="Adryan B."/>
            <person name="Aguade M."/>
            <person name="Akashi H."/>
            <person name="Anderson W.W."/>
            <person name="Aquadro C.F."/>
            <person name="Ardell D.H."/>
            <person name="Arguello R."/>
            <person name="Artieri C.G."/>
            <person name="Barbash D.A."/>
            <person name="Barker D."/>
            <person name="Barsanti P."/>
            <person name="Batterham P."/>
            <person name="Batzoglou S."/>
            <person name="Begun D."/>
            <person name="Bhutkar A."/>
            <person name="Blanco E."/>
            <person name="Bosak S.A."/>
            <person name="Bradley R.K."/>
            <person name="Brand A.D."/>
            <person name="Brent M.R."/>
            <person name="Brooks A.N."/>
            <person name="Brown R.H."/>
            <person name="Butlin R.K."/>
            <person name="Caggese C."/>
            <person name="Calvi B.R."/>
            <person name="Bernardo de Carvalho A."/>
            <person name="Caspi A."/>
            <person name="Castrezana S."/>
            <person name="Celniker S.E."/>
            <person name="Chang J.L."/>
            <person name="Chapple C."/>
            <person name="Chatterji S."/>
            <person name="Chinwalla A."/>
            <person name="Civetta A."/>
            <person name="Clifton S.W."/>
            <person name="Comeron J.M."/>
            <person name="Costello J.C."/>
            <person name="Coyne J.A."/>
            <person name="Daub J."/>
            <person name="David R.G."/>
            <person name="Delcher A.L."/>
            <person name="Delehaunty K."/>
            <person name="Do C.B."/>
            <person name="Ebling H."/>
            <person name="Edwards K."/>
            <person name="Eickbush T."/>
            <person name="Evans J.D."/>
            <person name="Filipski A."/>
            <person name="Findeiss S."/>
            <person name="Freyhult E."/>
            <person name="Fulton L."/>
            <person name="Fulton R."/>
            <person name="Garcia A.C."/>
            <person name="Gardiner A."/>
            <person name="Garfield D.A."/>
            <person name="Garvin B.E."/>
            <person name="Gibson G."/>
            <person name="Gilbert D."/>
            <person name="Gnerre S."/>
            <person name="Godfrey J."/>
            <person name="Good R."/>
            <person name="Gotea V."/>
            <person name="Gravely B."/>
            <person name="Greenberg A.J."/>
            <person name="Griffiths-Jones S."/>
            <person name="Gross S."/>
            <person name="Guigo R."/>
            <person name="Gustafson E.A."/>
            <person name="Haerty W."/>
            <person name="Hahn M.W."/>
            <person name="Halligan D.L."/>
            <person name="Halpern A.L."/>
            <person name="Halter G.M."/>
            <person name="Han M.V."/>
            <person name="Heger A."/>
            <person name="Hillier L."/>
            <person name="Hinrichs A.S."/>
            <person name="Holmes I."/>
            <person name="Hoskins R.A."/>
            <person name="Hubisz M.J."/>
            <person name="Hultmark D."/>
            <person name="Huntley M.A."/>
            <person name="Jaffe D.B."/>
            <person name="Jagadeeshan S."/>
            <person name="Jeck W.R."/>
            <person name="Johnson J."/>
            <person name="Jones C.D."/>
            <person name="Jordan W.C."/>
            <person name="Karpen G.H."/>
            <person name="Kataoka E."/>
            <person name="Keightley P.D."/>
            <person name="Kheradpour P."/>
            <person name="Kirkness E.F."/>
            <person name="Koerich L.B."/>
            <person name="Kristiansen K."/>
            <person name="Kudrna D."/>
            <person name="Kulathinal R.J."/>
            <person name="Kumar S."/>
            <person name="Kwok R."/>
            <person name="Lander E."/>
            <person name="Langley C.H."/>
            <person name="Lapoint R."/>
            <person name="Lazzaro B.P."/>
            <person name="Lee S.J."/>
            <person name="Levesque L."/>
            <person name="Li R."/>
            <person name="Lin C.F."/>
            <person name="Lin M.F."/>
            <person name="Lindblad-Toh K."/>
            <person name="Llopart A."/>
            <person name="Long M."/>
            <person name="Low L."/>
            <person name="Lozovsky E."/>
            <person name="Lu J."/>
            <person name="Luo M."/>
            <person name="Machado C.A."/>
            <person name="Makalowski W."/>
            <person name="Marzo M."/>
            <person name="Matsuda M."/>
            <person name="Matzkin L."/>
            <person name="McAllister B."/>
            <person name="McBride C.S."/>
            <person name="McKernan B."/>
            <person name="McKernan K."/>
            <person name="Mendez-Lago M."/>
            <person name="Minx P."/>
            <person name="Mollenhauer M.U."/>
            <person name="Montooth K."/>
            <person name="Mount S.M."/>
            <person name="Mu X."/>
            <person name="Myers E."/>
            <person name="Negre B."/>
            <person name="Newfeld S."/>
            <person name="Nielsen R."/>
            <person name="Noor M.A."/>
            <person name="O'Grady P."/>
            <person name="Pachter L."/>
            <person name="Papaceit M."/>
            <person name="Parisi M.J."/>
            <person name="Parisi M."/>
            <person name="Parts L."/>
            <person name="Pedersen J.S."/>
            <person name="Pesole G."/>
            <person name="Phillippy A.M."/>
            <person name="Ponting C.P."/>
            <person name="Pop M."/>
            <person name="Porcelli D."/>
            <person name="Powell J.R."/>
            <person name="Prohaska S."/>
            <person name="Pruitt K."/>
            <person name="Puig M."/>
            <person name="Quesneville H."/>
            <person name="Ram K.R."/>
            <person name="Rand D."/>
            <person name="Rasmussen M.D."/>
            <person name="Reed L.K."/>
            <person name="Reenan R."/>
            <person name="Reily A."/>
            <person name="Remington K.A."/>
            <person name="Rieger T.T."/>
            <person name="Ritchie M.G."/>
            <person name="Robin C."/>
            <person name="Rogers Y.H."/>
            <person name="Rohde C."/>
            <person name="Rozas J."/>
            <person name="Rubenfield M.J."/>
            <person name="Ruiz A."/>
            <person name="Russo S."/>
            <person name="Salzberg S.L."/>
            <person name="Sanchez-Gracia A."/>
            <person name="Saranga D.J."/>
            <person name="Sato H."/>
            <person name="Schaeffer S.W."/>
            <person name="Schatz M.C."/>
            <person name="Schlenke T."/>
            <person name="Schwartz R."/>
            <person name="Segarra C."/>
            <person name="Singh R.S."/>
            <person name="Sirot L."/>
            <person name="Sirota M."/>
            <person name="Sisneros N.B."/>
            <person name="Smith C.D."/>
            <person name="Smith T.F."/>
            <person name="Spieth J."/>
            <person name="Stage D.E."/>
            <person name="Stark A."/>
            <person name="Stephan W."/>
            <person name="Strausberg R.L."/>
            <person name="Strempel S."/>
            <person name="Sturgill D."/>
            <person name="Sutton G."/>
            <person name="Sutton G.G."/>
            <person name="Tao W."/>
            <person name="Teichmann S."/>
            <person name="Tobari Y.N."/>
            <person name="Tomimura Y."/>
            <person name="Tsolas J.M."/>
            <person name="Valente V.L."/>
            <person name="Venter E."/>
            <person name="Venter J.C."/>
            <person name="Vicario S."/>
            <person name="Vieira F.G."/>
            <person name="Vilella A.J."/>
            <person name="Villasante A."/>
            <person name="Walenz B."/>
            <person name="Wang J."/>
            <person name="Wasserman M."/>
            <person name="Watts T."/>
            <person name="Wilson D."/>
            <person name="Wilson R.K."/>
            <person name="Wing R.A."/>
            <person name="Wolfner M.F."/>
            <person name="Wong A."/>
            <person name="Wong G.K."/>
            <person name="Wu C.I."/>
            <person name="Wu G."/>
            <person name="Yamamoto D."/>
            <person name="Yang H.P."/>
            <person name="Yang S.P."/>
            <person name="Yorke J.A."/>
            <person name="Yoshida K."/>
            <person name="Zdobnov E."/>
            <person name="Zhang P."/>
            <person name="Zhang Y."/>
            <person name="Zimin A.V."/>
            <person name="Baldwin J."/>
            <person name="Abdouelleil A."/>
            <person name="Abdulkadir J."/>
            <person name="Abebe A."/>
            <person name="Abera B."/>
            <person name="Abreu J."/>
            <person name="Acer S.C."/>
            <person name="Aftuck L."/>
            <person name="Alexander A."/>
            <person name="An P."/>
            <person name="Anderson E."/>
            <person name="Anderson S."/>
            <person name="Arachi H."/>
            <person name="Azer M."/>
            <person name="Bachantsang P."/>
            <person name="Barry A."/>
            <person name="Bayul T."/>
            <person name="Berlin A."/>
            <person name="Bessette D."/>
            <person name="Bloom T."/>
            <person name="Blye J."/>
            <person name="Boguslavskiy L."/>
            <person name="Bonnet C."/>
            <person name="Boukhgalter B."/>
            <person name="Bourzgui I."/>
            <person name="Brown A."/>
            <person name="Cahill P."/>
            <person name="Channer S."/>
            <person name="Cheshatsang Y."/>
            <person name="Chuda L."/>
            <person name="Citroen M."/>
            <person name="Collymore A."/>
            <person name="Cooke P."/>
            <person name="Costello M."/>
            <person name="D'Aco K."/>
            <person name="Daza R."/>
            <person name="De Haan G."/>
            <person name="DeGray S."/>
            <person name="DeMaso C."/>
            <person name="Dhargay N."/>
            <person name="Dooley K."/>
            <person name="Dooley E."/>
            <person name="Doricent M."/>
            <person name="Dorje P."/>
            <person name="Dorjee K."/>
            <person name="Dupes A."/>
            <person name="Elong R."/>
            <person name="Falk J."/>
            <person name="Farina A."/>
            <person name="Faro S."/>
            <person name="Ferguson D."/>
            <person name="Fisher S."/>
            <person name="Foley C.D."/>
            <person name="Franke A."/>
            <person name="Friedrich D."/>
            <person name="Gadbois L."/>
            <person name="Gearin G."/>
            <person name="Gearin C.R."/>
            <person name="Giannoukos G."/>
            <person name="Goode T."/>
            <person name="Graham J."/>
            <person name="Grandbois E."/>
            <person name="Grewal S."/>
            <person name="Gyaltsen K."/>
            <person name="Hafez N."/>
            <person name="Hagos B."/>
            <person name="Hall J."/>
            <person name="Henson C."/>
            <person name="Hollinger A."/>
            <person name="Honan T."/>
            <person name="Huard M.D."/>
            <person name="Hughes L."/>
            <person name="Hurhula B."/>
            <person name="Husby M.E."/>
            <person name="Kamat A."/>
            <person name="Kanga B."/>
            <person name="Kashin S."/>
            <person name="Khazanovich D."/>
            <person name="Kisner P."/>
            <person name="Lance K."/>
            <person name="Lara M."/>
            <person name="Lee W."/>
            <person name="Lennon N."/>
            <person name="Letendre F."/>
            <person name="LeVine R."/>
            <person name="Lipovsky A."/>
            <person name="Liu X."/>
            <person name="Liu J."/>
            <person name="Liu S."/>
            <person name="Lokyitsang T."/>
            <person name="Lokyitsang Y."/>
            <person name="Lubonja R."/>
            <person name="Lui A."/>
            <person name="MacDonald P."/>
            <person name="Magnisalis V."/>
            <person name="Maru K."/>
            <person name="Matthews C."/>
            <person name="McCusker W."/>
            <person name="McDonough S."/>
            <person name="Mehta T."/>
            <person name="Meldrim J."/>
            <person name="Meneus L."/>
            <person name="Mihai O."/>
            <person name="Mihalev A."/>
            <person name="Mihova T."/>
            <person name="Mittelman R."/>
            <person name="Mlenga V."/>
            <person name="Montmayeur A."/>
            <person name="Mulrain L."/>
            <person name="Navidi A."/>
            <person name="Naylor J."/>
            <person name="Negash T."/>
            <person name="Nguyen T."/>
            <person name="Nguyen N."/>
            <person name="Nicol R."/>
            <person name="Norbu C."/>
            <person name="Norbu N."/>
            <person name="Novod N."/>
            <person name="O'Neill B."/>
            <person name="Osman S."/>
            <person name="Markiewicz E."/>
            <person name="Oyono O.L."/>
            <person name="Patti C."/>
            <person name="Phunkhang P."/>
            <person name="Pierre F."/>
            <person name="Priest M."/>
            <person name="Raghuraman S."/>
            <person name="Rege F."/>
            <person name="Reyes R."/>
            <person name="Rise C."/>
            <person name="Rogov P."/>
            <person name="Ross K."/>
            <person name="Ryan E."/>
            <person name="Settipalli S."/>
            <person name="Shea T."/>
            <person name="Sherpa N."/>
            <person name="Shi L."/>
            <person name="Shih D."/>
            <person name="Sparrow T."/>
            <person name="Spaulding J."/>
            <person name="Stalker J."/>
            <person name="Stange-Thomann N."/>
            <person name="Stavropoulos S."/>
            <person name="Stone C."/>
            <person name="Strader C."/>
            <person name="Tesfaye S."/>
            <person name="Thomson T."/>
            <person name="Thoulutsang Y."/>
            <person name="Thoulutsang D."/>
            <person name="Topham K."/>
            <person name="Topping I."/>
            <person name="Tsamla T."/>
            <person name="Vassiliev H."/>
            <person name="Vo A."/>
            <person name="Wangchuk T."/>
            <person name="Wangdi T."/>
            <person name="Weiand M."/>
            <person name="Wilkinson J."/>
            <person name="Wilson A."/>
            <person name="Yadav S."/>
            <person name="Young G."/>
            <person name="Yu Q."/>
            <person name="Zembek L."/>
            <person name="Zhong D."/>
            <person name="Zimmer A."/>
            <person name="Zwirko Z."/>
            <person name="Jaffe D.B."/>
            <person name="Alvarez P."/>
            <person name="Brockman W."/>
            <person name="Butler J."/>
            <person name="Chin C."/>
            <person name="Gnerre S."/>
            <person name="Grabherr M."/>
            <person name="Kleber M."/>
            <person name="Mauceli E."/>
            <person name="MacCallum I."/>
        </authorList>
    </citation>
    <scope>NUCLEOTIDE SEQUENCE [LARGE SCALE GENOMIC DNA]</scope>
    <source>
        <strain evidence="4">Tucson 14030-0811.24</strain>
    </source>
</reference>
<gene>
    <name evidence="3" type="primary">Dwil\GK15034</name>
    <name evidence="3" type="ORF">Dwil_GK15034</name>
</gene>
<dbReference type="AlphaFoldDB" id="A0A0Q9X0N7"/>
<evidence type="ECO:0000259" key="2">
    <source>
        <dbReference type="PROSITE" id="PS50940"/>
    </source>
</evidence>
<keyword evidence="4" id="KW-1185">Reference proteome</keyword>
<proteinExistence type="predicted"/>
<dbReference type="Proteomes" id="UP000007798">
    <property type="component" value="Unassembled WGS sequence"/>
</dbReference>
<accession>A0A0Q9X0N7</accession>
<dbReference type="Pfam" id="PF01607">
    <property type="entry name" value="CBM_14"/>
    <property type="match status" value="1"/>
</dbReference>